<proteinExistence type="predicted"/>
<comment type="caution">
    <text evidence="1">The sequence shown here is derived from an EMBL/GenBank/DDBJ whole genome shotgun (WGS) entry which is preliminary data.</text>
</comment>
<accession>A0A645JDQ3</accession>
<sequence>MLTGTGLGDHPGLAHSAGQQSLTQDIVDLVRTGVVEILALEQHLGAAAVLAETLGLGERARASGVVDLQVAQLLAERRILLGLLELGVQLLQRRDQRLGDEPAPEGIEVTAHVGEIRELHRYS</sequence>
<reference evidence="1" key="1">
    <citation type="submission" date="2019-08" db="EMBL/GenBank/DDBJ databases">
        <authorList>
            <person name="Kucharzyk K."/>
            <person name="Murdoch R.W."/>
            <person name="Higgins S."/>
            <person name="Loffler F."/>
        </authorList>
    </citation>
    <scope>NUCLEOTIDE SEQUENCE</scope>
</reference>
<organism evidence="1">
    <name type="scientific">bioreactor metagenome</name>
    <dbReference type="NCBI Taxonomy" id="1076179"/>
    <lineage>
        <taxon>unclassified sequences</taxon>
        <taxon>metagenomes</taxon>
        <taxon>ecological metagenomes</taxon>
    </lineage>
</organism>
<name>A0A645JDQ3_9ZZZZ</name>
<gene>
    <name evidence="1" type="ORF">SDC9_208944</name>
</gene>
<evidence type="ECO:0000313" key="1">
    <source>
        <dbReference type="EMBL" id="MPN61210.1"/>
    </source>
</evidence>
<dbReference type="EMBL" id="VSSQ01137468">
    <property type="protein sequence ID" value="MPN61210.1"/>
    <property type="molecule type" value="Genomic_DNA"/>
</dbReference>
<protein>
    <submittedName>
        <fullName evidence="1">Uncharacterized protein</fullName>
    </submittedName>
</protein>
<dbReference type="AlphaFoldDB" id="A0A645JDQ3"/>